<dbReference type="EMBL" id="LBOZ01000010">
    <property type="protein sequence ID" value="KKP46531.1"/>
    <property type="molecule type" value="Genomic_DNA"/>
</dbReference>
<evidence type="ECO:0000256" key="4">
    <source>
        <dbReference type="SAM" id="Phobius"/>
    </source>
</evidence>
<dbReference type="PANTHER" id="PTHR43649">
    <property type="entry name" value="ARABINOSE-BINDING PROTEIN-RELATED"/>
    <property type="match status" value="1"/>
</dbReference>
<comment type="similarity">
    <text evidence="1">Belongs to the bacterial solute-binding protein 1 family.</text>
</comment>
<proteinExistence type="inferred from homology"/>
<dbReference type="Pfam" id="PF01547">
    <property type="entry name" value="SBP_bac_1"/>
    <property type="match status" value="1"/>
</dbReference>
<evidence type="ECO:0000256" key="2">
    <source>
        <dbReference type="ARBA" id="ARBA00022448"/>
    </source>
</evidence>
<dbReference type="Gene3D" id="3.40.190.10">
    <property type="entry name" value="Periplasmic binding protein-like II"/>
    <property type="match status" value="1"/>
</dbReference>
<accession>A0A0G0A5K1</accession>
<keyword evidence="4" id="KW-0472">Membrane</keyword>
<evidence type="ECO:0000256" key="1">
    <source>
        <dbReference type="ARBA" id="ARBA00008520"/>
    </source>
</evidence>
<evidence type="ECO:0000313" key="6">
    <source>
        <dbReference type="Proteomes" id="UP000033995"/>
    </source>
</evidence>
<evidence type="ECO:0000256" key="3">
    <source>
        <dbReference type="ARBA" id="ARBA00022729"/>
    </source>
</evidence>
<feature type="transmembrane region" description="Helical" evidence="4">
    <location>
        <begin position="12"/>
        <end position="30"/>
    </location>
</feature>
<dbReference type="InterPro" id="IPR006059">
    <property type="entry name" value="SBP"/>
</dbReference>
<dbReference type="PANTHER" id="PTHR43649:SF34">
    <property type="entry name" value="ABC TRANSPORTER PERIPLASMIC-BINDING PROTEIN YCJN-RELATED"/>
    <property type="match status" value="1"/>
</dbReference>
<name>A0A0G0A5K1_9BACT</name>
<evidence type="ECO:0000313" key="5">
    <source>
        <dbReference type="EMBL" id="KKP46531.1"/>
    </source>
</evidence>
<dbReference type="InterPro" id="IPR050490">
    <property type="entry name" value="Bact_solute-bd_prot1"/>
</dbReference>
<keyword evidence="3" id="KW-0732">Signal</keyword>
<sequence>METEKKKFPIKKLLTVIGALLVVVVLGFLVKTLFFKNTNIGSGGEIVWWGLWEDDATIATLISSYQAKNPNVKIKYVKQSKEDYRERLTNALVKGTGPDIFRYHNTWVPMFRAELDKIPSSVYSVADFANTFYPVAVADLTNGTSLVGIPLEYDGLTLFINEDIFEQSGKSIPTTWNDVRQTSRELTIKDERGSITQSGIALGRTENVDHWPEILGLMMLQNGVDLTHPTGKLAEDALEFYTIFSSVDGVWDATLPSSTVAFAGGKVAMYLGPSWRAFEIRLQNPNLRFKTVLVPQLPKTSANEPDVNYASYWAEGVSVKSKNKVESWKFLKYLSEKENLQSFYQTASKVRMFGEPYPRVDMETLLSDHPIIGSTVKGAKTAQTWFLQSRTWDGPTGINSQINKYFEDAVNAVNSGKEVAKSLEPVASGVIQVLSQYGIKIQ</sequence>
<dbReference type="Proteomes" id="UP000033995">
    <property type="component" value="Unassembled WGS sequence"/>
</dbReference>
<keyword evidence="2" id="KW-0813">Transport</keyword>
<gene>
    <name evidence="5" type="ORF">UR38_C0010G0042</name>
</gene>
<comment type="caution">
    <text evidence="5">The sequence shown here is derived from an EMBL/GenBank/DDBJ whole genome shotgun (WGS) entry which is preliminary data.</text>
</comment>
<keyword evidence="4" id="KW-0812">Transmembrane</keyword>
<dbReference type="AlphaFoldDB" id="A0A0G0A5K1"/>
<keyword evidence="4" id="KW-1133">Transmembrane helix</keyword>
<dbReference type="SUPFAM" id="SSF53850">
    <property type="entry name" value="Periplasmic binding protein-like II"/>
    <property type="match status" value="1"/>
</dbReference>
<protein>
    <submittedName>
        <fullName evidence="5">ABC transporter, substrate-binding protein</fullName>
    </submittedName>
</protein>
<organism evidence="5 6">
    <name type="scientific">Candidatus Woesebacteria bacterium GW2011_GWA2_33_28</name>
    <dbReference type="NCBI Taxonomy" id="1618561"/>
    <lineage>
        <taxon>Bacteria</taxon>
        <taxon>Candidatus Woeseibacteriota</taxon>
    </lineage>
</organism>
<reference evidence="5 6" key="1">
    <citation type="journal article" date="2015" name="Nature">
        <title>rRNA introns, odd ribosomes, and small enigmatic genomes across a large radiation of phyla.</title>
        <authorList>
            <person name="Brown C.T."/>
            <person name="Hug L.A."/>
            <person name="Thomas B.C."/>
            <person name="Sharon I."/>
            <person name="Castelle C.J."/>
            <person name="Singh A."/>
            <person name="Wilkins M.J."/>
            <person name="Williams K.H."/>
            <person name="Banfield J.F."/>
        </authorList>
    </citation>
    <scope>NUCLEOTIDE SEQUENCE [LARGE SCALE GENOMIC DNA]</scope>
</reference>